<organism evidence="6 7">
    <name type="scientific">Haloferula rosea</name>
    <dbReference type="NCBI Taxonomy" id="490093"/>
    <lineage>
        <taxon>Bacteria</taxon>
        <taxon>Pseudomonadati</taxon>
        <taxon>Verrucomicrobiota</taxon>
        <taxon>Verrucomicrobiia</taxon>
        <taxon>Verrucomicrobiales</taxon>
        <taxon>Verrucomicrobiaceae</taxon>
        <taxon>Haloferula</taxon>
    </lineage>
</organism>
<dbReference type="InterPro" id="IPR003593">
    <property type="entry name" value="AAA+_ATPase"/>
</dbReference>
<dbReference type="GO" id="GO:0005524">
    <property type="term" value="F:ATP binding"/>
    <property type="evidence" value="ECO:0007669"/>
    <property type="project" value="UniProtKB-KW"/>
</dbReference>
<evidence type="ECO:0000259" key="5">
    <source>
        <dbReference type="PROSITE" id="PS00662"/>
    </source>
</evidence>
<accession>A0A934REQ0</accession>
<dbReference type="CDD" id="cd01129">
    <property type="entry name" value="PulE-GspE-like"/>
    <property type="match status" value="1"/>
</dbReference>
<sequence>MIDFDGMTFNDMISGRIMQALASHDPQYGELPHDQVGNRVTRNCFMAAVAQINGLPFFPKVAEFCDASLHTYCDPTALTRGFFSPICTSGDKLIVAIANPWSPLADEYLAPRFPDLEIVKIVTLASEISRAIESVASNSGPSRSDLEAIDVEDNDVEDNEDEIRDFDVTTDYSEPMAQLVATIMADAVKTRASDIHFKVEKEVFYYTFRVDGDLQQKVEIPMKLKDRLDAFLLNLMKLPTEIRNTTPGISGRFTISYFHRPIDIRFERHRTYRGYHVTMRLLDKGHINVTLGKGTLAFDEETLFELYKVMKVPAGIIVMSGPTGSGKSTTLNAILRELNRPEVNILTLENPVEDEVAGITHCDLKSAAEFKPMISSFMRSDPDIILMGEVRDIESAELAIEAAVTGHKVLTTIHTPRASQIIERFEQLGIERWKIAQTLKAACAQRLIKVLCPYCKEQQSGVSEKDRRVFCLDESWSTIPVFTAAQEGCAECRNTGYSGRTAILEIIPITPKVSDQLSKGEISPYELEVKIQEEGVLPNLRKSGLRLLKEGKTDLAAVSKVIDMTYSDD</sequence>
<dbReference type="SMART" id="SM00382">
    <property type="entry name" value="AAA"/>
    <property type="match status" value="1"/>
</dbReference>
<dbReference type="InterPro" id="IPR001482">
    <property type="entry name" value="T2SS/T4SS_dom"/>
</dbReference>
<evidence type="ECO:0000256" key="1">
    <source>
        <dbReference type="ARBA" id="ARBA00006611"/>
    </source>
</evidence>
<evidence type="ECO:0000313" key="7">
    <source>
        <dbReference type="Proteomes" id="UP000658278"/>
    </source>
</evidence>
<comment type="caution">
    <text evidence="6">The sequence shown here is derived from an EMBL/GenBank/DDBJ whole genome shotgun (WGS) entry which is preliminary data.</text>
</comment>
<dbReference type="Gene3D" id="3.30.450.90">
    <property type="match status" value="1"/>
</dbReference>
<feature type="compositionally biased region" description="Acidic residues" evidence="4">
    <location>
        <begin position="147"/>
        <end position="158"/>
    </location>
</feature>
<gene>
    <name evidence="6" type="primary">tadA</name>
    <name evidence="6" type="ORF">JIN81_08415</name>
</gene>
<keyword evidence="7" id="KW-1185">Reference proteome</keyword>
<dbReference type="PANTHER" id="PTHR30258:SF1">
    <property type="entry name" value="PROTEIN TRANSPORT PROTEIN HOFB HOMOLOG"/>
    <property type="match status" value="1"/>
</dbReference>
<dbReference type="InterPro" id="IPR037257">
    <property type="entry name" value="T2SS_E_N_sf"/>
</dbReference>
<dbReference type="GO" id="GO:0005886">
    <property type="term" value="C:plasma membrane"/>
    <property type="evidence" value="ECO:0007669"/>
    <property type="project" value="TreeGrafter"/>
</dbReference>
<comment type="similarity">
    <text evidence="1">Belongs to the GSP E family.</text>
</comment>
<dbReference type="RefSeq" id="WP_200278488.1">
    <property type="nucleotide sequence ID" value="NZ_JAENII010000005.1"/>
</dbReference>
<dbReference type="GO" id="GO:0016887">
    <property type="term" value="F:ATP hydrolysis activity"/>
    <property type="evidence" value="ECO:0007669"/>
    <property type="project" value="TreeGrafter"/>
</dbReference>
<dbReference type="Gene3D" id="3.40.50.300">
    <property type="entry name" value="P-loop containing nucleotide triphosphate hydrolases"/>
    <property type="match status" value="1"/>
</dbReference>
<feature type="domain" description="Bacterial type II secretion system protein E" evidence="5">
    <location>
        <begin position="378"/>
        <end position="392"/>
    </location>
</feature>
<evidence type="ECO:0000313" key="6">
    <source>
        <dbReference type="EMBL" id="MBK1827040.1"/>
    </source>
</evidence>
<dbReference type="Proteomes" id="UP000658278">
    <property type="component" value="Unassembled WGS sequence"/>
</dbReference>
<evidence type="ECO:0000256" key="3">
    <source>
        <dbReference type="ARBA" id="ARBA00022840"/>
    </source>
</evidence>
<keyword evidence="3" id="KW-0067">ATP-binding</keyword>
<keyword evidence="2" id="KW-0547">Nucleotide-binding</keyword>
<feature type="region of interest" description="Disordered" evidence="4">
    <location>
        <begin position="138"/>
        <end position="158"/>
    </location>
</feature>
<dbReference type="InterPro" id="IPR027417">
    <property type="entry name" value="P-loop_NTPase"/>
</dbReference>
<name>A0A934REQ0_9BACT</name>
<dbReference type="PROSITE" id="PS00662">
    <property type="entry name" value="T2SP_E"/>
    <property type="match status" value="1"/>
</dbReference>
<evidence type="ECO:0000256" key="4">
    <source>
        <dbReference type="SAM" id="MobiDB-lite"/>
    </source>
</evidence>
<dbReference type="Pfam" id="PF00437">
    <property type="entry name" value="T2SSE"/>
    <property type="match status" value="1"/>
</dbReference>
<dbReference type="PANTHER" id="PTHR30258">
    <property type="entry name" value="TYPE II SECRETION SYSTEM PROTEIN GSPE-RELATED"/>
    <property type="match status" value="1"/>
</dbReference>
<proteinExistence type="inferred from homology"/>
<dbReference type="EMBL" id="JAENII010000005">
    <property type="protein sequence ID" value="MBK1827040.1"/>
    <property type="molecule type" value="Genomic_DNA"/>
</dbReference>
<evidence type="ECO:0000256" key="2">
    <source>
        <dbReference type="ARBA" id="ARBA00022741"/>
    </source>
</evidence>
<protein>
    <submittedName>
        <fullName evidence="6">Flp pilus assembly complex ATPase component TadA</fullName>
    </submittedName>
</protein>
<dbReference type="SUPFAM" id="SSF160246">
    <property type="entry name" value="EspE N-terminal domain-like"/>
    <property type="match status" value="1"/>
</dbReference>
<dbReference type="AlphaFoldDB" id="A0A934REQ0"/>
<reference evidence="6" key="1">
    <citation type="submission" date="2021-01" db="EMBL/GenBank/DDBJ databases">
        <title>Modified the classification status of verrucomicrobia.</title>
        <authorList>
            <person name="Feng X."/>
        </authorList>
    </citation>
    <scope>NUCLEOTIDE SEQUENCE</scope>
    <source>
        <strain evidence="6">KCTC 22201</strain>
    </source>
</reference>
<dbReference type="SUPFAM" id="SSF52540">
    <property type="entry name" value="P-loop containing nucleoside triphosphate hydrolases"/>
    <property type="match status" value="1"/>
</dbReference>